<keyword evidence="2" id="KW-1185">Reference proteome</keyword>
<gene>
    <name evidence="1" type="ORF">KSB_06870</name>
</gene>
<dbReference type="InterPro" id="IPR029055">
    <property type="entry name" value="Ntn_hydrolases_N"/>
</dbReference>
<dbReference type="SUPFAM" id="SSF56235">
    <property type="entry name" value="N-terminal nucleophile aminohydrolases (Ntn hydrolases)"/>
    <property type="match status" value="1"/>
</dbReference>
<dbReference type="EMBL" id="BNJG01000001">
    <property type="protein sequence ID" value="GHO52212.1"/>
    <property type="molecule type" value="Genomic_DNA"/>
</dbReference>
<evidence type="ECO:0008006" key="3">
    <source>
        <dbReference type="Google" id="ProtNLM"/>
    </source>
</evidence>
<sequence length="545" mass="60297">MAILAGWITGEQVPQETIEQVLQVISRALQRLGGTEARSVLPGAGILSFADSAYAMRQNDEPPLLDWIPERRTLVYRRPRSGLHPLYYIEDWPAQGNLLFASEIKALLAVGVPRQLHVGALAAWQRYGFLPAPWTFFKGISVVPAGTHLRWQHTKLVVSPASENALEAGEPGNIPDLTALSERLEEVCAGQLPTHGGVIGLTGMDSASLLALSYAHTQLEQSASTGSTNPDTHMTLASFDYRQRHTGEGWRALRDLASQWQHPLLEITGLDQAEFWSATIYGCEAPGLTTNLLAWHQLLHTSALEIGARVALTGLGGALLLARTLTSQALSPTSELLAAYTEAIRAPQGYDLAPFFTPELRQAIQGASPWEETLHARRLFRQAEKLDNLEQRLAYLDIHLRLPDHLVTPVYRLAQQERLALRSPYLHQHILPTLASRRLALQGHTIDRETTMQWLAQQQGLPDLQGSALPLHLPCASLWQISQSEFLQSLLSEEALRASGLFDVQAVQNLFSRPPARRNLTSGQHPLVAIVTLQLFCQIFDLHFS</sequence>
<dbReference type="Proteomes" id="UP000654345">
    <property type="component" value="Unassembled WGS sequence"/>
</dbReference>
<dbReference type="SUPFAM" id="SSF52402">
    <property type="entry name" value="Adenine nucleotide alpha hydrolases-like"/>
    <property type="match status" value="1"/>
</dbReference>
<proteinExistence type="predicted"/>
<protein>
    <recommendedName>
        <fullName evidence="3">Asparagine synthetase domain-containing protein</fullName>
    </recommendedName>
</protein>
<reference evidence="1 2" key="1">
    <citation type="journal article" date="2021" name="Int. J. Syst. Evol. Microbiol.">
        <title>Reticulibacter mediterranei gen. nov., sp. nov., within the new family Reticulibacteraceae fam. nov., and Ktedonospora formicarum gen. nov., sp. nov., Ktedonobacter robiniae sp. nov., Dictyobacter formicarum sp. nov. and Dictyobacter arantiisoli sp. nov., belonging to the class Ktedonobacteria.</title>
        <authorList>
            <person name="Yabe S."/>
            <person name="Zheng Y."/>
            <person name="Wang C.M."/>
            <person name="Sakai Y."/>
            <person name="Abe K."/>
            <person name="Yokota A."/>
            <person name="Donadio S."/>
            <person name="Cavaletti L."/>
            <person name="Monciardini P."/>
        </authorList>
    </citation>
    <scope>NUCLEOTIDE SEQUENCE [LARGE SCALE GENOMIC DNA]</scope>
    <source>
        <strain evidence="1 2">SOSP1-30</strain>
    </source>
</reference>
<dbReference type="InterPro" id="IPR014729">
    <property type="entry name" value="Rossmann-like_a/b/a_fold"/>
</dbReference>
<dbReference type="Gene3D" id="3.60.20.10">
    <property type="entry name" value="Glutamine Phosphoribosylpyrophosphate, subunit 1, domain 1"/>
    <property type="match status" value="1"/>
</dbReference>
<accession>A0ABQ3UID4</accession>
<dbReference type="Gene3D" id="3.40.50.620">
    <property type="entry name" value="HUPs"/>
    <property type="match status" value="1"/>
</dbReference>
<comment type="caution">
    <text evidence="1">The sequence shown here is derived from an EMBL/GenBank/DDBJ whole genome shotgun (WGS) entry which is preliminary data.</text>
</comment>
<name>A0ABQ3UID4_9CHLR</name>
<evidence type="ECO:0000313" key="2">
    <source>
        <dbReference type="Proteomes" id="UP000654345"/>
    </source>
</evidence>
<evidence type="ECO:0000313" key="1">
    <source>
        <dbReference type="EMBL" id="GHO52212.1"/>
    </source>
</evidence>
<dbReference type="RefSeq" id="WP_201369141.1">
    <property type="nucleotide sequence ID" value="NZ_BNJG01000001.1"/>
</dbReference>
<organism evidence="1 2">
    <name type="scientific">Ktedonobacter robiniae</name>
    <dbReference type="NCBI Taxonomy" id="2778365"/>
    <lineage>
        <taxon>Bacteria</taxon>
        <taxon>Bacillati</taxon>
        <taxon>Chloroflexota</taxon>
        <taxon>Ktedonobacteria</taxon>
        <taxon>Ktedonobacterales</taxon>
        <taxon>Ktedonobacteraceae</taxon>
        <taxon>Ktedonobacter</taxon>
    </lineage>
</organism>